<dbReference type="STRING" id="44941.A0A397W537"/>
<keyword evidence="2" id="KW-1185">Reference proteome</keyword>
<name>A0A397W537_9GLOM</name>
<dbReference type="EMBL" id="QKWP01000028">
    <property type="protein sequence ID" value="RIB29835.1"/>
    <property type="molecule type" value="Genomic_DNA"/>
</dbReference>
<sequence>MLNSARKKLDGTINQNYPHDNTVFWKSKNGNYNYTVINLGTLPSQPILKYIQLPRSYPIPDNYEIETSWGRSIKNYVQASINYVEKTPHFKIEWTYNEQTYIVVSPILASDASIKYSFSGIVIFELQLYEELSRAISKRKPLQYVNPLSDLSNVSHRNKIKRVAVNLFNNFEAKKNKIWNSADNPKLKNIVLEADTSYDLPKEWLVSEEKHNIDKIMQMHIPLLVFDMKSQIQNSDSDSEEDVTTLEKGGYCSISKILQFVIPKLVASQVLSYETPIYLRVSGDGRNMEKKKNHVMVTLAILNDKNNIMKPEKHYYFFIFWQRKLDSLQIALEPIRNELQDLYKNGFIDNQGRQWNIDIFFRPIGNFWRSF</sequence>
<evidence type="ECO:0000313" key="2">
    <source>
        <dbReference type="Proteomes" id="UP000266673"/>
    </source>
</evidence>
<comment type="caution">
    <text evidence="1">The sequence shown here is derived from an EMBL/GenBank/DDBJ whole genome shotgun (WGS) entry which is preliminary data.</text>
</comment>
<dbReference type="AlphaFoldDB" id="A0A397W537"/>
<evidence type="ECO:0000313" key="1">
    <source>
        <dbReference type="EMBL" id="RIB29835.1"/>
    </source>
</evidence>
<dbReference type="Proteomes" id="UP000266673">
    <property type="component" value="Unassembled WGS sequence"/>
</dbReference>
<organism evidence="1 2">
    <name type="scientific">Gigaspora rosea</name>
    <dbReference type="NCBI Taxonomy" id="44941"/>
    <lineage>
        <taxon>Eukaryota</taxon>
        <taxon>Fungi</taxon>
        <taxon>Fungi incertae sedis</taxon>
        <taxon>Mucoromycota</taxon>
        <taxon>Glomeromycotina</taxon>
        <taxon>Glomeromycetes</taxon>
        <taxon>Diversisporales</taxon>
        <taxon>Gigasporaceae</taxon>
        <taxon>Gigaspora</taxon>
    </lineage>
</organism>
<proteinExistence type="predicted"/>
<reference evidence="1 2" key="1">
    <citation type="submission" date="2018-06" db="EMBL/GenBank/DDBJ databases">
        <title>Comparative genomics reveals the genomic features of Rhizophagus irregularis, R. cerebriforme, R. diaphanum and Gigaspora rosea, and their symbiotic lifestyle signature.</title>
        <authorList>
            <person name="Morin E."/>
            <person name="San Clemente H."/>
            <person name="Chen E.C.H."/>
            <person name="De La Providencia I."/>
            <person name="Hainaut M."/>
            <person name="Kuo A."/>
            <person name="Kohler A."/>
            <person name="Murat C."/>
            <person name="Tang N."/>
            <person name="Roy S."/>
            <person name="Loubradou J."/>
            <person name="Henrissat B."/>
            <person name="Grigoriev I.V."/>
            <person name="Corradi N."/>
            <person name="Roux C."/>
            <person name="Martin F.M."/>
        </authorList>
    </citation>
    <scope>NUCLEOTIDE SEQUENCE [LARGE SCALE GENOMIC DNA]</scope>
    <source>
        <strain evidence="1 2">DAOM 194757</strain>
    </source>
</reference>
<accession>A0A397W537</accession>
<gene>
    <name evidence="1" type="ORF">C2G38_2154332</name>
</gene>
<protein>
    <submittedName>
        <fullName evidence="1">Uncharacterized protein</fullName>
    </submittedName>
</protein>
<dbReference type="OrthoDB" id="2430980at2759"/>